<dbReference type="Pfam" id="PF00162">
    <property type="entry name" value="PGK"/>
    <property type="match status" value="1"/>
</dbReference>
<keyword evidence="4" id="KW-0547">Nucleotide-binding</keyword>
<evidence type="ECO:0000256" key="4">
    <source>
        <dbReference type="ARBA" id="ARBA00022741"/>
    </source>
</evidence>
<dbReference type="GO" id="GO:0006096">
    <property type="term" value="P:glycolytic process"/>
    <property type="evidence" value="ECO:0007669"/>
    <property type="project" value="InterPro"/>
</dbReference>
<evidence type="ECO:0000313" key="7">
    <source>
        <dbReference type="EMBL" id="MPM93131.1"/>
    </source>
</evidence>
<dbReference type="GO" id="GO:0004618">
    <property type="term" value="F:phosphoglycerate kinase activity"/>
    <property type="evidence" value="ECO:0007669"/>
    <property type="project" value="UniProtKB-EC"/>
</dbReference>
<name>A0A645DUX7_9ZZZZ</name>
<comment type="caution">
    <text evidence="7">The sequence shown here is derived from an EMBL/GenBank/DDBJ whole genome shotgun (WGS) entry which is preliminary data.</text>
</comment>
<dbReference type="PANTHER" id="PTHR11406">
    <property type="entry name" value="PHOSPHOGLYCERATE KINASE"/>
    <property type="match status" value="1"/>
</dbReference>
<reference evidence="7" key="1">
    <citation type="submission" date="2019-08" db="EMBL/GenBank/DDBJ databases">
        <authorList>
            <person name="Kucharzyk K."/>
            <person name="Murdoch R.W."/>
            <person name="Higgins S."/>
            <person name="Loffler F."/>
        </authorList>
    </citation>
    <scope>NUCLEOTIDE SEQUENCE</scope>
</reference>
<keyword evidence="6" id="KW-0067">ATP-binding</keyword>
<evidence type="ECO:0000256" key="1">
    <source>
        <dbReference type="ARBA" id="ARBA00000642"/>
    </source>
</evidence>
<evidence type="ECO:0000256" key="2">
    <source>
        <dbReference type="ARBA" id="ARBA00013061"/>
    </source>
</evidence>
<comment type="catalytic activity">
    <reaction evidence="1">
        <text>(2R)-3-phosphoglycerate + ATP = (2R)-3-phospho-glyceroyl phosphate + ADP</text>
        <dbReference type="Rhea" id="RHEA:14801"/>
        <dbReference type="ChEBI" id="CHEBI:30616"/>
        <dbReference type="ChEBI" id="CHEBI:57604"/>
        <dbReference type="ChEBI" id="CHEBI:58272"/>
        <dbReference type="ChEBI" id="CHEBI:456216"/>
        <dbReference type="EC" id="2.7.2.3"/>
    </reaction>
</comment>
<sequence>MAAYLPAVSGLLLEKELRIMGQALEAPKRPFVAILGGSKVSDKIGVISNLLEKADKLIIGGGMSYTFSKALGGSVGKSLLEEDKVPFALELMERARKEGKTLLLPVDSLAAAAFAPDSPAVEVPAEAIPDDLMGLDLGSHTIALFTQALENAGTILWNGPMGVFEFPAFAGGTRAVAQAMVDSNAVTIVGGGDSALAVDQMGLAEGMTHVSTGGGSSLEFFEGRELPGIACLLDR</sequence>
<protein>
    <recommendedName>
        <fullName evidence="2">phosphoglycerate kinase</fullName>
        <ecNumber evidence="2">2.7.2.3</ecNumber>
    </recommendedName>
</protein>
<dbReference type="AlphaFoldDB" id="A0A645DUX7"/>
<dbReference type="InterPro" id="IPR015824">
    <property type="entry name" value="Phosphoglycerate_kinase_N"/>
</dbReference>
<dbReference type="GO" id="GO:0005829">
    <property type="term" value="C:cytosol"/>
    <property type="evidence" value="ECO:0007669"/>
    <property type="project" value="TreeGrafter"/>
</dbReference>
<dbReference type="FunFam" id="3.40.50.1260:FF:000007">
    <property type="entry name" value="Phosphoglycerate kinase"/>
    <property type="match status" value="1"/>
</dbReference>
<accession>A0A645DUX7</accession>
<dbReference type="Gene3D" id="3.40.50.1260">
    <property type="entry name" value="Phosphoglycerate kinase, N-terminal domain"/>
    <property type="match status" value="2"/>
</dbReference>
<dbReference type="GO" id="GO:0006094">
    <property type="term" value="P:gluconeogenesis"/>
    <property type="evidence" value="ECO:0007669"/>
    <property type="project" value="TreeGrafter"/>
</dbReference>
<evidence type="ECO:0000256" key="5">
    <source>
        <dbReference type="ARBA" id="ARBA00022777"/>
    </source>
</evidence>
<proteinExistence type="predicted"/>
<organism evidence="7">
    <name type="scientific">bioreactor metagenome</name>
    <dbReference type="NCBI Taxonomy" id="1076179"/>
    <lineage>
        <taxon>unclassified sequences</taxon>
        <taxon>metagenomes</taxon>
        <taxon>ecological metagenomes</taxon>
    </lineage>
</organism>
<dbReference type="InterPro" id="IPR036043">
    <property type="entry name" value="Phosphoglycerate_kinase_sf"/>
</dbReference>
<dbReference type="GO" id="GO:0043531">
    <property type="term" value="F:ADP binding"/>
    <property type="evidence" value="ECO:0007669"/>
    <property type="project" value="TreeGrafter"/>
</dbReference>
<dbReference type="GO" id="GO:0005524">
    <property type="term" value="F:ATP binding"/>
    <property type="evidence" value="ECO:0007669"/>
    <property type="project" value="UniProtKB-KW"/>
</dbReference>
<dbReference type="InterPro" id="IPR001576">
    <property type="entry name" value="Phosphoglycerate_kinase"/>
</dbReference>
<dbReference type="EC" id="2.7.2.3" evidence="2"/>
<keyword evidence="3 7" id="KW-0808">Transferase</keyword>
<keyword evidence="5 7" id="KW-0418">Kinase</keyword>
<dbReference type="PRINTS" id="PR00477">
    <property type="entry name" value="PHGLYCKINASE"/>
</dbReference>
<dbReference type="EMBL" id="VSSQ01039979">
    <property type="protein sequence ID" value="MPM93131.1"/>
    <property type="molecule type" value="Genomic_DNA"/>
</dbReference>
<evidence type="ECO:0000256" key="6">
    <source>
        <dbReference type="ARBA" id="ARBA00022840"/>
    </source>
</evidence>
<evidence type="ECO:0000256" key="3">
    <source>
        <dbReference type="ARBA" id="ARBA00022679"/>
    </source>
</evidence>
<gene>
    <name evidence="7" type="primary">pgk_41</name>
    <name evidence="7" type="ORF">SDC9_140267</name>
</gene>
<dbReference type="SUPFAM" id="SSF53748">
    <property type="entry name" value="Phosphoglycerate kinase"/>
    <property type="match status" value="1"/>
</dbReference>
<dbReference type="PANTHER" id="PTHR11406:SF23">
    <property type="entry name" value="PHOSPHOGLYCERATE KINASE 1, CHLOROPLASTIC-RELATED"/>
    <property type="match status" value="1"/>
</dbReference>